<dbReference type="RefSeq" id="WP_095759321.1">
    <property type="nucleotide sequence ID" value="NZ_CP102519.1"/>
</dbReference>
<name>A0A9X6S5H4_9LACO</name>
<accession>A0A9X6S5H4</accession>
<dbReference type="AlphaFoldDB" id="A0A9X6S5H4"/>
<evidence type="ECO:0000313" key="2">
    <source>
        <dbReference type="Proteomes" id="UP000218139"/>
    </source>
</evidence>
<sequence>MDIFKSKPGLSRPYKISTINYEKETKRQKPYMLEKNGKYQYFAVCPECDNPIQLIGLYKNTIESGKKPYGRHYKGNIIVLANYSEIDYLDCPFSNPTWKKEIKRSENSPLANRILDTLEEQFDRVIYILSKQTGIKITQNLAKRMLTNYLKQEGWRYRDTTLNNLPWLFAQCSPAINLYGRLLKEDTPVYNAIVEKCPEVVFEKMNNYIQVKSNNEFINLKFLFYNHQKEVTDDHLTETMTFEIFRDRGLDKQDIIYSEKITVDTDYFANLVKYEKYRNYILLKIARELIE</sequence>
<comment type="caution">
    <text evidence="1">The sequence shown here is derived from an EMBL/GenBank/DDBJ whole genome shotgun (WGS) entry which is preliminary data.</text>
</comment>
<proteinExistence type="predicted"/>
<dbReference type="EMBL" id="LXZO01000079">
    <property type="protein sequence ID" value="PAY47457.1"/>
    <property type="molecule type" value="Genomic_DNA"/>
</dbReference>
<gene>
    <name evidence="1" type="ORF">A8C52_00295</name>
</gene>
<dbReference type="Proteomes" id="UP000218139">
    <property type="component" value="Unassembled WGS sequence"/>
</dbReference>
<evidence type="ECO:0000313" key="1">
    <source>
        <dbReference type="EMBL" id="PAY47457.1"/>
    </source>
</evidence>
<organism evidence="1 2">
    <name type="scientific">Ligilactobacillus salivarius</name>
    <dbReference type="NCBI Taxonomy" id="1624"/>
    <lineage>
        <taxon>Bacteria</taxon>
        <taxon>Bacillati</taxon>
        <taxon>Bacillota</taxon>
        <taxon>Bacilli</taxon>
        <taxon>Lactobacillales</taxon>
        <taxon>Lactobacillaceae</taxon>
        <taxon>Ligilactobacillus</taxon>
    </lineage>
</organism>
<reference evidence="1 2" key="1">
    <citation type="submission" date="2016-05" db="EMBL/GenBank/DDBJ databases">
        <authorList>
            <person name="Lee J.-Y."/>
            <person name="Kim E.B."/>
            <person name="Choi Y.-J."/>
        </authorList>
    </citation>
    <scope>NUCLEOTIDE SEQUENCE [LARGE SCALE GENOMIC DNA]</scope>
    <source>
        <strain evidence="1 2">KLA006</strain>
    </source>
</reference>
<protein>
    <submittedName>
        <fullName evidence="1">Uncharacterized protein</fullName>
    </submittedName>
</protein>